<dbReference type="InterPro" id="IPR046342">
    <property type="entry name" value="CBS_dom_sf"/>
</dbReference>
<evidence type="ECO:0000256" key="2">
    <source>
        <dbReference type="SAM" id="MobiDB-lite"/>
    </source>
</evidence>
<proteinExistence type="predicted"/>
<keyword evidence="3" id="KW-1133">Transmembrane helix</keyword>
<dbReference type="PROSITE" id="PS51371">
    <property type="entry name" value="CBS"/>
    <property type="match status" value="2"/>
</dbReference>
<dbReference type="PANTHER" id="PTHR33741:SF5">
    <property type="entry name" value="TRANSMEMBRANE PROTEIN DDB_G0269096-RELATED"/>
    <property type="match status" value="1"/>
</dbReference>
<accession>A0A7X3K9H0</accession>
<feature type="transmembrane region" description="Helical" evidence="3">
    <location>
        <begin position="29"/>
        <end position="48"/>
    </location>
</feature>
<feature type="transmembrane region" description="Helical" evidence="3">
    <location>
        <begin position="80"/>
        <end position="100"/>
    </location>
</feature>
<evidence type="ECO:0000256" key="3">
    <source>
        <dbReference type="SAM" id="Phobius"/>
    </source>
</evidence>
<keyword evidence="6" id="KW-1185">Reference proteome</keyword>
<dbReference type="EMBL" id="WSES01000008">
    <property type="protein sequence ID" value="MVW63019.1"/>
    <property type="molecule type" value="Genomic_DNA"/>
</dbReference>
<dbReference type="Pfam" id="PF00571">
    <property type="entry name" value="CBS"/>
    <property type="match status" value="2"/>
</dbReference>
<evidence type="ECO:0000256" key="1">
    <source>
        <dbReference type="PROSITE-ProRule" id="PRU00703"/>
    </source>
</evidence>
<keyword evidence="1" id="KW-0129">CBS domain</keyword>
<feature type="domain" description="CBS" evidence="4">
    <location>
        <begin position="242"/>
        <end position="301"/>
    </location>
</feature>
<dbReference type="SUPFAM" id="SSF54631">
    <property type="entry name" value="CBS-domain pair"/>
    <property type="match status" value="1"/>
</dbReference>
<sequence>MILPRLTHFFYNFLPSSNQISARERLRSCLGALIGILITGAVTSLALGHSSSDLPLLVAPMGASAVLLFGMPASPLAQPWSLVGGNLIAALLGVTCARWIDMPLAASALAVGLSIALMFPLRCFHPPSGAVALTAVLGGPAIHALGYRFAVLPIGLNSLVLLASAIVYHRMTGHRYPHRARARRAPTNDEKAPFTRADLEAVLMARNEMLDIDVGDLEAVLGDVEVRAYRRRMDKLDCARVMTTGVLAVAPTVSVCSAWAILVHHKIKALPVLDDERSVVGIVTQMDFIRHGALPPFMNNTDARQVGDIMSVPVKTVRASQLVADLVPMFASFGHHHLPVIDAAGKFAGMITQANLVRGLHKQPISDVDPPRPAAPIATPVEHLA</sequence>
<dbReference type="Proteomes" id="UP000443353">
    <property type="component" value="Unassembled WGS sequence"/>
</dbReference>
<dbReference type="RefSeq" id="WP_160410144.1">
    <property type="nucleotide sequence ID" value="NZ_CP168562.1"/>
</dbReference>
<keyword evidence="3" id="KW-0812">Transmembrane</keyword>
<feature type="region of interest" description="Disordered" evidence="2">
    <location>
        <begin position="363"/>
        <end position="385"/>
    </location>
</feature>
<feature type="transmembrane region" description="Helical" evidence="3">
    <location>
        <begin position="154"/>
        <end position="171"/>
    </location>
</feature>
<organism evidence="5 6">
    <name type="scientific">Massilia cellulosiltytica</name>
    <dbReference type="NCBI Taxonomy" id="2683234"/>
    <lineage>
        <taxon>Bacteria</taxon>
        <taxon>Pseudomonadati</taxon>
        <taxon>Pseudomonadota</taxon>
        <taxon>Betaproteobacteria</taxon>
        <taxon>Burkholderiales</taxon>
        <taxon>Oxalobacteraceae</taxon>
        <taxon>Telluria group</taxon>
        <taxon>Massilia</taxon>
    </lineage>
</organism>
<feature type="domain" description="CBS" evidence="4">
    <location>
        <begin position="310"/>
        <end position="368"/>
    </location>
</feature>
<dbReference type="AlphaFoldDB" id="A0A7X3K9H0"/>
<keyword evidence="3" id="KW-0472">Membrane</keyword>
<evidence type="ECO:0000259" key="4">
    <source>
        <dbReference type="PROSITE" id="PS51371"/>
    </source>
</evidence>
<comment type="caution">
    <text evidence="5">The sequence shown here is derived from an EMBL/GenBank/DDBJ whole genome shotgun (WGS) entry which is preliminary data.</text>
</comment>
<dbReference type="InterPro" id="IPR007065">
    <property type="entry name" value="HPP"/>
</dbReference>
<dbReference type="InterPro" id="IPR000644">
    <property type="entry name" value="CBS_dom"/>
</dbReference>
<evidence type="ECO:0000313" key="6">
    <source>
        <dbReference type="Proteomes" id="UP000443353"/>
    </source>
</evidence>
<reference evidence="5 6" key="1">
    <citation type="submission" date="2019-12" db="EMBL/GenBank/DDBJ databases">
        <authorList>
            <person name="Li C."/>
            <person name="Zhao J."/>
        </authorList>
    </citation>
    <scope>NUCLEOTIDE SEQUENCE [LARGE SCALE GENOMIC DNA]</scope>
    <source>
        <strain evidence="5 6">NEAU-DD11</strain>
    </source>
</reference>
<gene>
    <name evidence="5" type="ORF">GPY61_24165</name>
</gene>
<evidence type="ECO:0000313" key="5">
    <source>
        <dbReference type="EMBL" id="MVW63019.1"/>
    </source>
</evidence>
<dbReference type="CDD" id="cd04600">
    <property type="entry name" value="CBS_pair_HPP_assoc"/>
    <property type="match status" value="1"/>
</dbReference>
<dbReference type="SMART" id="SM00116">
    <property type="entry name" value="CBS"/>
    <property type="match status" value="2"/>
</dbReference>
<feature type="transmembrane region" description="Helical" evidence="3">
    <location>
        <begin position="106"/>
        <end position="124"/>
    </location>
</feature>
<dbReference type="InterPro" id="IPR058581">
    <property type="entry name" value="TM_HPP"/>
</dbReference>
<name>A0A7X3K9H0_9BURK</name>
<feature type="transmembrane region" description="Helical" evidence="3">
    <location>
        <begin position="241"/>
        <end position="262"/>
    </location>
</feature>
<protein>
    <submittedName>
        <fullName evidence="5">CBS domain-containing protein</fullName>
    </submittedName>
</protein>
<dbReference type="PANTHER" id="PTHR33741">
    <property type="entry name" value="TRANSMEMBRANE PROTEIN DDB_G0269096-RELATED"/>
    <property type="match status" value="1"/>
</dbReference>
<dbReference type="Gene3D" id="3.10.580.10">
    <property type="entry name" value="CBS-domain"/>
    <property type="match status" value="2"/>
</dbReference>
<dbReference type="Pfam" id="PF04982">
    <property type="entry name" value="TM_HPP"/>
    <property type="match status" value="1"/>
</dbReference>